<proteinExistence type="predicted"/>
<evidence type="ECO:0000313" key="1">
    <source>
        <dbReference type="EMBL" id="KZX14820.1"/>
    </source>
</evidence>
<reference evidence="1 2" key="1">
    <citation type="submission" date="2016-04" db="EMBL/GenBank/DDBJ databases">
        <title>Genome sequence of Methanobrevibacter curvatus DSM 11111.</title>
        <authorList>
            <person name="Poehlein A."/>
            <person name="Seedorf H."/>
            <person name="Daniel R."/>
        </authorList>
    </citation>
    <scope>NUCLEOTIDE SEQUENCE [LARGE SCALE GENOMIC DNA]</scope>
    <source>
        <strain evidence="1 2">DSM 11111</strain>
    </source>
</reference>
<accession>A0A166CSM1</accession>
<comment type="caution">
    <text evidence="1">The sequence shown here is derived from an EMBL/GenBank/DDBJ whole genome shotgun (WGS) entry which is preliminary data.</text>
</comment>
<dbReference type="Proteomes" id="UP000077245">
    <property type="component" value="Unassembled WGS sequence"/>
</dbReference>
<dbReference type="EMBL" id="LWMV01000066">
    <property type="protein sequence ID" value="KZX14820.1"/>
    <property type="molecule type" value="Genomic_DNA"/>
</dbReference>
<protein>
    <submittedName>
        <fullName evidence="1">Uncharacterized protein</fullName>
    </submittedName>
</protein>
<name>A0A166CSM1_9EURY</name>
<gene>
    <name evidence="1" type="ORF">MBCUR_03730</name>
</gene>
<sequence length="114" mass="12668">MYINLLSNLSVITKPVALSGPKLVTLIEYKTSMPFKTEPLTLELLVMLRFTVGVTVRYSEEVLPNQSPVLFSLRENTSASLYISPVPFKITIISKVIVSPLAKVPIFHMLVFGS</sequence>
<evidence type="ECO:0000313" key="2">
    <source>
        <dbReference type="Proteomes" id="UP000077245"/>
    </source>
</evidence>
<keyword evidence="2" id="KW-1185">Reference proteome</keyword>
<dbReference type="AlphaFoldDB" id="A0A166CSM1"/>
<organism evidence="1 2">
    <name type="scientific">Methanobrevibacter curvatus</name>
    <dbReference type="NCBI Taxonomy" id="49547"/>
    <lineage>
        <taxon>Archaea</taxon>
        <taxon>Methanobacteriati</taxon>
        <taxon>Methanobacteriota</taxon>
        <taxon>Methanomada group</taxon>
        <taxon>Methanobacteria</taxon>
        <taxon>Methanobacteriales</taxon>
        <taxon>Methanobacteriaceae</taxon>
        <taxon>Methanobrevibacter</taxon>
    </lineage>
</organism>